<feature type="repeat" description="WD" evidence="4">
    <location>
        <begin position="776"/>
        <end position="817"/>
    </location>
</feature>
<reference evidence="7 8" key="1">
    <citation type="submission" date="2019-01" db="EMBL/GenBank/DDBJ databases">
        <title>Draft Genome and Complete Hox-Cluster Characterization of the Sterlet Sturgeon (Acipenser ruthenus).</title>
        <authorList>
            <person name="Wei Q."/>
        </authorList>
    </citation>
    <scope>NUCLEOTIDE SEQUENCE [LARGE SCALE GENOMIC DNA]</scope>
    <source>
        <strain evidence="7">WHYD16114868_AA</strain>
        <tissue evidence="7">Blood</tissue>
    </source>
</reference>
<dbReference type="GO" id="GO:0034388">
    <property type="term" value="C:Pwp2p-containing subcomplex of 90S preribosome"/>
    <property type="evidence" value="ECO:0007669"/>
    <property type="project" value="TreeGrafter"/>
</dbReference>
<dbReference type="Gene3D" id="2.130.10.10">
    <property type="entry name" value="YVTN repeat-like/Quinoprotein amine dehydrogenase"/>
    <property type="match status" value="5"/>
</dbReference>
<evidence type="ECO:0000256" key="1">
    <source>
        <dbReference type="ARBA" id="ARBA00022574"/>
    </source>
</evidence>
<dbReference type="PROSITE" id="PS00678">
    <property type="entry name" value="WD_REPEATS_1"/>
    <property type="match status" value="5"/>
</dbReference>
<dbReference type="Pfam" id="PF25172">
    <property type="entry name" value="Beta-prop_WDR3_2nd"/>
    <property type="match status" value="1"/>
</dbReference>
<dbReference type="FunFam" id="2.130.10.10:FF:000178">
    <property type="entry name" value="WD repeat domain 3"/>
    <property type="match status" value="1"/>
</dbReference>
<dbReference type="CDD" id="cd00200">
    <property type="entry name" value="WD40"/>
    <property type="match status" value="2"/>
</dbReference>
<keyword evidence="2" id="KW-0677">Repeat</keyword>
<evidence type="ECO:0000259" key="6">
    <source>
        <dbReference type="Pfam" id="PF04003"/>
    </source>
</evidence>
<dbReference type="GO" id="GO:0030490">
    <property type="term" value="P:maturation of SSU-rRNA"/>
    <property type="evidence" value="ECO:0007669"/>
    <property type="project" value="TreeGrafter"/>
</dbReference>
<dbReference type="Pfam" id="PF04003">
    <property type="entry name" value="Utp12"/>
    <property type="match status" value="1"/>
</dbReference>
<dbReference type="Pfam" id="PF25173">
    <property type="entry name" value="Beta-prop_WDR3_1st"/>
    <property type="match status" value="2"/>
</dbReference>
<evidence type="ECO:0000256" key="2">
    <source>
        <dbReference type="ARBA" id="ARBA00022737"/>
    </source>
</evidence>
<dbReference type="InterPro" id="IPR019775">
    <property type="entry name" value="WD40_repeat_CS"/>
</dbReference>
<evidence type="ECO:0000313" key="7">
    <source>
        <dbReference type="EMBL" id="RXM33919.1"/>
    </source>
</evidence>
<feature type="repeat" description="WD" evidence="4">
    <location>
        <begin position="146"/>
        <end position="187"/>
    </location>
</feature>
<dbReference type="PANTHER" id="PTHR19853:SF0">
    <property type="entry name" value="WD REPEAT-CONTAINING PROTEIN 3"/>
    <property type="match status" value="1"/>
</dbReference>
<proteinExistence type="inferred from homology"/>
<dbReference type="EMBL" id="SCEB01214671">
    <property type="protein sequence ID" value="RXM33919.1"/>
    <property type="molecule type" value="Genomic_DNA"/>
</dbReference>
<sequence length="1091" mass="122553">MGLTKQYLRYAASAVFGVIGSQKANIAYVTLRGGERGRYVAVAACEHVFVWDIRKGEKVLILQGSKQEVTYLCPSPDGIHIAVGYEDGSIRIFSLLNGESNVTFNGHKAEVTVIKYDHLGARLVSGSKDTDVIVWDVVNECGLYRLKGHKDAITQALFLKTKNLLVTSSKDTFVKWWDLETQHCFKTMVGHCSEVWGLVLLSDEKRIISGSADSELRAWDINYLQEQYLRYAASAVFGVIGSQKANIAYVTLRGGERGRYVAVAACEHVFVWDIRKGEKVLILQGSKQEVTYLCPSPDGIHIAVGYEDGSIRIFSLLNGESNVTFNGHKAEVTVIKYDHLGARLVSGSKDTDVIVWDVVNECGLYRLKGHKDAITQTLFLKTKNLLVTSSKDTFVKWWDLETQHCFKTMVGHCSEVWGLVLLSDEKRIISGSADSELRAWDINYLQEGKEMGEPEEKKTKGLLGHSEEPEGEVDENPEERILSCQKAGSILREGRNRVVSMATDLNSKILACHGTDTLLEVFRVLSDNEINRIMERKLKKAKKKAKSFDCFLSPNGDLKVALLLQNNTVEVFVLKTAGKTSECTKTARLTIGGHRTDVRTLAFSSDNIAVLSASAETVKNGKLQIFELSSGILLETVDAHEGALWSICLSPDQRGVVSGGADKMVKFWDFELVKDENSVQNSKRLTVNHKRTLQLDEDVLCVRYSPNQRLLAVSLLDCTVKLFYTDTLKFFLSLYGHKLPVLCLDISHDSALIATGSADRNVKIWGLDFGDCHRSLFAHDDSVMFLQFVQKTHLFFTAGKDKKIKQWDADKFEHIQTLEGHHREVWCLAVSPSGDHIVSSSHDKSLRLWERTRETIILEEEKEMQREAEFEESVGKGDEPVVPGETTGEASLAGKKTIETIKAAERIMEALELYREESKKLEEHKTACEIAGKQLPPPTMSTILIAFGNISPSRYVLAVIRKVKSSELEESLLVLPFSYVPDLLTLFNEYIQNGLEVELICRCLFFLLRIHFGQITSNQMLLTVMDSLRTNTISRVKKIRDVLGFNMAGLQFLQREIESKEDVTFFADATDRFEDKKRKRKKRERAILAIA</sequence>
<protein>
    <submittedName>
        <fullName evidence="7">WD repeat-containing protein 3</fullName>
    </submittedName>
</protein>
<dbReference type="InterPro" id="IPR001680">
    <property type="entry name" value="WD40_rpt"/>
</dbReference>
<dbReference type="GO" id="GO:0032040">
    <property type="term" value="C:small-subunit processome"/>
    <property type="evidence" value="ECO:0007669"/>
    <property type="project" value="TreeGrafter"/>
</dbReference>
<dbReference type="InterPro" id="IPR036322">
    <property type="entry name" value="WD40_repeat_dom_sf"/>
</dbReference>
<dbReference type="InterPro" id="IPR015943">
    <property type="entry name" value="WD40/YVTN_repeat-like_dom_sf"/>
</dbReference>
<feature type="repeat" description="WD" evidence="4">
    <location>
        <begin position="325"/>
        <end position="358"/>
    </location>
</feature>
<feature type="repeat" description="WD" evidence="4">
    <location>
        <begin position="188"/>
        <end position="222"/>
    </location>
</feature>
<evidence type="ECO:0000313" key="8">
    <source>
        <dbReference type="Proteomes" id="UP000289886"/>
    </source>
</evidence>
<evidence type="ECO:0000256" key="5">
    <source>
        <dbReference type="SAM" id="MobiDB-lite"/>
    </source>
</evidence>
<name>A0A444UFH2_ACIRT</name>
<comment type="similarity">
    <text evidence="3">Belongs to the WD repeat WDR3/UTP12 family.</text>
</comment>
<dbReference type="Proteomes" id="UP000289886">
    <property type="component" value="Unassembled WGS sequence"/>
</dbReference>
<dbReference type="SMART" id="SM00320">
    <property type="entry name" value="WD40"/>
    <property type="match status" value="14"/>
</dbReference>
<dbReference type="InterPro" id="IPR020472">
    <property type="entry name" value="WD40_PAC1"/>
</dbReference>
<dbReference type="FunFam" id="2.130.10.10:FF:000172">
    <property type="entry name" value="WD repeat domain 3"/>
    <property type="match status" value="1"/>
</dbReference>
<dbReference type="PROSITE" id="PS50082">
    <property type="entry name" value="WD_REPEATS_2"/>
    <property type="match status" value="12"/>
</dbReference>
<dbReference type="InterPro" id="IPR051570">
    <property type="entry name" value="TBC1_cilium_biogenesis"/>
</dbReference>
<feature type="compositionally biased region" description="Basic and acidic residues" evidence="5">
    <location>
        <begin position="870"/>
        <end position="879"/>
    </location>
</feature>
<feature type="repeat" description="WD" evidence="4">
    <location>
        <begin position="409"/>
        <end position="443"/>
    </location>
</feature>
<dbReference type="PRINTS" id="PR00320">
    <property type="entry name" value="GPROTEINBRPT"/>
</dbReference>
<evidence type="ECO:0000256" key="3">
    <source>
        <dbReference type="ARBA" id="ARBA00038229"/>
    </source>
</evidence>
<keyword evidence="8" id="KW-1185">Reference proteome</keyword>
<organism evidence="7 8">
    <name type="scientific">Acipenser ruthenus</name>
    <name type="common">Sterlet sturgeon</name>
    <dbReference type="NCBI Taxonomy" id="7906"/>
    <lineage>
        <taxon>Eukaryota</taxon>
        <taxon>Metazoa</taxon>
        <taxon>Chordata</taxon>
        <taxon>Craniata</taxon>
        <taxon>Vertebrata</taxon>
        <taxon>Euteleostomi</taxon>
        <taxon>Actinopterygii</taxon>
        <taxon>Chondrostei</taxon>
        <taxon>Acipenseriformes</taxon>
        <taxon>Acipenseridae</taxon>
        <taxon>Acipenser</taxon>
    </lineage>
</organism>
<dbReference type="InterPro" id="IPR007148">
    <property type="entry name" value="SSU_processome_Utp12"/>
</dbReference>
<dbReference type="PROSITE" id="PS50294">
    <property type="entry name" value="WD_REPEATS_REGION"/>
    <property type="match status" value="10"/>
</dbReference>
<feature type="repeat" description="WD" evidence="4">
    <location>
        <begin position="818"/>
        <end position="850"/>
    </location>
</feature>
<feature type="region of interest" description="Disordered" evidence="5">
    <location>
        <begin position="450"/>
        <end position="478"/>
    </location>
</feature>
<feature type="repeat" description="WD" evidence="4">
    <location>
        <begin position="62"/>
        <end position="103"/>
    </location>
</feature>
<dbReference type="PANTHER" id="PTHR19853">
    <property type="entry name" value="WD REPEAT CONTAINING PROTEIN 3 WDR3"/>
    <property type="match status" value="1"/>
</dbReference>
<feature type="domain" description="Small-subunit processome Utp12" evidence="6">
    <location>
        <begin position="953"/>
        <end position="1055"/>
    </location>
</feature>
<feature type="repeat" description="WD" evidence="4">
    <location>
        <begin position="367"/>
        <end position="408"/>
    </location>
</feature>
<feature type="repeat" description="WD" evidence="4">
    <location>
        <begin position="637"/>
        <end position="671"/>
    </location>
</feature>
<accession>A0A444UFH2</accession>
<evidence type="ECO:0000256" key="4">
    <source>
        <dbReference type="PROSITE-ProRule" id="PRU00221"/>
    </source>
</evidence>
<feature type="repeat" description="WD" evidence="4">
    <location>
        <begin position="283"/>
        <end position="324"/>
    </location>
</feature>
<feature type="region of interest" description="Disordered" evidence="5">
    <location>
        <begin position="870"/>
        <end position="889"/>
    </location>
</feature>
<feature type="repeat" description="WD" evidence="4">
    <location>
        <begin position="734"/>
        <end position="775"/>
    </location>
</feature>
<feature type="repeat" description="WD" evidence="4">
    <location>
        <begin position="104"/>
        <end position="137"/>
    </location>
</feature>
<dbReference type="FunFam" id="2.130.10.10:FF:000177">
    <property type="entry name" value="WD repeat domain 3"/>
    <property type="match status" value="2"/>
</dbReference>
<comment type="caution">
    <text evidence="7">The sequence shown here is derived from an EMBL/GenBank/DDBJ whole genome shotgun (WGS) entry which is preliminary data.</text>
</comment>
<gene>
    <name evidence="7" type="ORF">EOD39_5110</name>
</gene>
<dbReference type="AlphaFoldDB" id="A0A444UFH2"/>
<keyword evidence="1 4" id="KW-0853">WD repeat</keyword>
<dbReference type="GO" id="GO:0030515">
    <property type="term" value="F:snoRNA binding"/>
    <property type="evidence" value="ECO:0007669"/>
    <property type="project" value="TreeGrafter"/>
</dbReference>
<feature type="compositionally biased region" description="Basic and acidic residues" evidence="5">
    <location>
        <begin position="450"/>
        <end position="459"/>
    </location>
</feature>
<dbReference type="SUPFAM" id="SSF50978">
    <property type="entry name" value="WD40 repeat-like"/>
    <property type="match status" value="3"/>
</dbReference>